<feature type="compositionally biased region" description="Basic residues" evidence="1">
    <location>
        <begin position="1"/>
        <end position="14"/>
    </location>
</feature>
<feature type="region of interest" description="Disordered" evidence="1">
    <location>
        <begin position="1"/>
        <end position="27"/>
    </location>
</feature>
<comment type="caution">
    <text evidence="2">The sequence shown here is derived from an EMBL/GenBank/DDBJ whole genome shotgun (WGS) entry which is preliminary data.</text>
</comment>
<evidence type="ECO:0000313" key="2">
    <source>
        <dbReference type="EMBL" id="MFD0899274.1"/>
    </source>
</evidence>
<proteinExistence type="predicted"/>
<evidence type="ECO:0000256" key="1">
    <source>
        <dbReference type="SAM" id="MobiDB-lite"/>
    </source>
</evidence>
<gene>
    <name evidence="2" type="ORF">ACFQ11_02620</name>
</gene>
<name>A0ABW3EII3_9ACTN</name>
<keyword evidence="3" id="KW-1185">Reference proteome</keyword>
<evidence type="ECO:0000313" key="3">
    <source>
        <dbReference type="Proteomes" id="UP001596972"/>
    </source>
</evidence>
<protein>
    <submittedName>
        <fullName evidence="2">Uncharacterized protein</fullName>
    </submittedName>
</protein>
<organism evidence="2 3">
    <name type="scientific">Actinomadura sediminis</name>
    <dbReference type="NCBI Taxonomy" id="1038904"/>
    <lineage>
        <taxon>Bacteria</taxon>
        <taxon>Bacillati</taxon>
        <taxon>Actinomycetota</taxon>
        <taxon>Actinomycetes</taxon>
        <taxon>Streptosporangiales</taxon>
        <taxon>Thermomonosporaceae</taxon>
        <taxon>Actinomadura</taxon>
    </lineage>
</organism>
<accession>A0ABW3EII3</accession>
<sequence length="104" mass="11564">MGGRRRRALPRGRPPRSGPEGFSDSRATWNVIPQQIPATQVDTVPGDGRAFVMDFWDGYMRCTLDDAAFRTDLRVLPYVTRPGAPISARTSFVTENGSPDLRRA</sequence>
<dbReference type="RefSeq" id="WP_378296177.1">
    <property type="nucleotide sequence ID" value="NZ_JBHTJA010000002.1"/>
</dbReference>
<reference evidence="3" key="1">
    <citation type="journal article" date="2019" name="Int. J. Syst. Evol. Microbiol.">
        <title>The Global Catalogue of Microorganisms (GCM) 10K type strain sequencing project: providing services to taxonomists for standard genome sequencing and annotation.</title>
        <authorList>
            <consortium name="The Broad Institute Genomics Platform"/>
            <consortium name="The Broad Institute Genome Sequencing Center for Infectious Disease"/>
            <person name="Wu L."/>
            <person name="Ma J."/>
        </authorList>
    </citation>
    <scope>NUCLEOTIDE SEQUENCE [LARGE SCALE GENOMIC DNA]</scope>
    <source>
        <strain evidence="3">JCM 31202</strain>
    </source>
</reference>
<dbReference type="EMBL" id="JBHTJA010000002">
    <property type="protein sequence ID" value="MFD0899274.1"/>
    <property type="molecule type" value="Genomic_DNA"/>
</dbReference>
<dbReference type="Proteomes" id="UP001596972">
    <property type="component" value="Unassembled WGS sequence"/>
</dbReference>